<name>A0A4Y2R544_ARAVE</name>
<organism evidence="1 2">
    <name type="scientific">Araneus ventricosus</name>
    <name type="common">Orbweaver spider</name>
    <name type="synonym">Epeira ventricosa</name>
    <dbReference type="NCBI Taxonomy" id="182803"/>
    <lineage>
        <taxon>Eukaryota</taxon>
        <taxon>Metazoa</taxon>
        <taxon>Ecdysozoa</taxon>
        <taxon>Arthropoda</taxon>
        <taxon>Chelicerata</taxon>
        <taxon>Arachnida</taxon>
        <taxon>Araneae</taxon>
        <taxon>Araneomorphae</taxon>
        <taxon>Entelegynae</taxon>
        <taxon>Araneoidea</taxon>
        <taxon>Araneidae</taxon>
        <taxon>Araneus</taxon>
    </lineage>
</organism>
<evidence type="ECO:0000313" key="2">
    <source>
        <dbReference type="Proteomes" id="UP000499080"/>
    </source>
</evidence>
<sequence length="133" mass="15583">MACFKTRRPAGFPEKASLPLLHFLVFAFVREARSPSPRSNFIFMSNAPNGKLDRMKIQTFYHTAPILIGFWHWRRSLERRAPNAVERPERDCPTLQNPGSCERRISSELQCVNEKWTPLQDVIFHSYYAYHIS</sequence>
<reference evidence="1 2" key="1">
    <citation type="journal article" date="2019" name="Sci. Rep.">
        <title>Orb-weaving spider Araneus ventricosus genome elucidates the spidroin gene catalogue.</title>
        <authorList>
            <person name="Kono N."/>
            <person name="Nakamura H."/>
            <person name="Ohtoshi R."/>
            <person name="Moran D.A.P."/>
            <person name="Shinohara A."/>
            <person name="Yoshida Y."/>
            <person name="Fujiwara M."/>
            <person name="Mori M."/>
            <person name="Tomita M."/>
            <person name="Arakawa K."/>
        </authorList>
    </citation>
    <scope>NUCLEOTIDE SEQUENCE [LARGE SCALE GENOMIC DNA]</scope>
</reference>
<gene>
    <name evidence="1" type="ORF">AVEN_63420_1</name>
</gene>
<protein>
    <submittedName>
        <fullName evidence="1">Uncharacterized protein</fullName>
    </submittedName>
</protein>
<dbReference type="Proteomes" id="UP000499080">
    <property type="component" value="Unassembled WGS sequence"/>
</dbReference>
<keyword evidence="2" id="KW-1185">Reference proteome</keyword>
<proteinExistence type="predicted"/>
<dbReference type="EMBL" id="BGPR01015773">
    <property type="protein sequence ID" value="GBN70550.1"/>
    <property type="molecule type" value="Genomic_DNA"/>
</dbReference>
<dbReference type="AlphaFoldDB" id="A0A4Y2R544"/>
<accession>A0A4Y2R544</accession>
<evidence type="ECO:0000313" key="1">
    <source>
        <dbReference type="EMBL" id="GBN70550.1"/>
    </source>
</evidence>
<comment type="caution">
    <text evidence="1">The sequence shown here is derived from an EMBL/GenBank/DDBJ whole genome shotgun (WGS) entry which is preliminary data.</text>
</comment>